<comment type="subcellular location">
    <subcellularLocation>
        <location evidence="1">Cell membrane</location>
        <topology evidence="1">Multi-pass membrane protein</topology>
    </subcellularLocation>
</comment>
<evidence type="ECO:0000256" key="7">
    <source>
        <dbReference type="SAM" id="MobiDB-lite"/>
    </source>
</evidence>
<evidence type="ECO:0000256" key="5">
    <source>
        <dbReference type="ARBA" id="ARBA00022989"/>
    </source>
</evidence>
<comment type="similarity">
    <text evidence="2">Belongs to the CPA3 antiporters (TC 2.A.63) subunit C family.</text>
</comment>
<reference evidence="10" key="1">
    <citation type="journal article" date="2019" name="Int. J. Syst. Evol. Microbiol.">
        <title>The Global Catalogue of Microorganisms (GCM) 10K type strain sequencing project: providing services to taxonomists for standard genome sequencing and annotation.</title>
        <authorList>
            <consortium name="The Broad Institute Genomics Platform"/>
            <consortium name="The Broad Institute Genome Sequencing Center for Infectious Disease"/>
            <person name="Wu L."/>
            <person name="Ma J."/>
        </authorList>
    </citation>
    <scope>NUCLEOTIDE SEQUENCE [LARGE SCALE GENOMIC DNA]</scope>
    <source>
        <strain evidence="10">CCUG 59778</strain>
    </source>
</reference>
<evidence type="ECO:0000256" key="8">
    <source>
        <dbReference type="SAM" id="Phobius"/>
    </source>
</evidence>
<protein>
    <submittedName>
        <fullName evidence="9">Sodium:proton antiporter</fullName>
    </submittedName>
</protein>
<proteinExistence type="inferred from homology"/>
<dbReference type="Pfam" id="PF00420">
    <property type="entry name" value="Oxidored_q2"/>
    <property type="match status" value="1"/>
</dbReference>
<feature type="compositionally biased region" description="Acidic residues" evidence="7">
    <location>
        <begin position="134"/>
        <end position="143"/>
    </location>
</feature>
<keyword evidence="4 8" id="KW-0812">Transmembrane</keyword>
<evidence type="ECO:0000313" key="9">
    <source>
        <dbReference type="EMBL" id="MFC5288513.1"/>
    </source>
</evidence>
<feature type="compositionally biased region" description="Basic and acidic residues" evidence="7">
    <location>
        <begin position="112"/>
        <end position="133"/>
    </location>
</feature>
<keyword evidence="3" id="KW-1003">Cell membrane</keyword>
<dbReference type="EMBL" id="JBHSKF010000006">
    <property type="protein sequence ID" value="MFC5288513.1"/>
    <property type="molecule type" value="Genomic_DNA"/>
</dbReference>
<dbReference type="InterPro" id="IPR039428">
    <property type="entry name" value="NUOK/Mnh_C1-like"/>
</dbReference>
<keyword evidence="10" id="KW-1185">Reference proteome</keyword>
<sequence>MNLAFAIVIALLFGSGAYLLLKRDLVRMVAGIMLISQSAVLTLLASSLTRGKAAIAVRPGEVVSDPLPQALALTALVIGLATAALLLALVHRAVVVFRTAEQDELAASEAQDDARLERRRDADRDEIEAHLEDDPGDDPDGDPGGDPGGGDSARNDRDLGGEAPDGPWAWDGRVRP</sequence>
<evidence type="ECO:0000256" key="6">
    <source>
        <dbReference type="ARBA" id="ARBA00023136"/>
    </source>
</evidence>
<dbReference type="PANTHER" id="PTHR34583:SF2">
    <property type="entry name" value="ANTIPORTER SUBUNIT MNHC2-RELATED"/>
    <property type="match status" value="1"/>
</dbReference>
<keyword evidence="5 8" id="KW-1133">Transmembrane helix</keyword>
<gene>
    <name evidence="9" type="ORF">ACFPM7_15740</name>
</gene>
<feature type="transmembrane region" description="Helical" evidence="8">
    <location>
        <begin position="29"/>
        <end position="49"/>
    </location>
</feature>
<keyword evidence="6 8" id="KW-0472">Membrane</keyword>
<organism evidence="9 10">
    <name type="scientific">Actinokineospora guangxiensis</name>
    <dbReference type="NCBI Taxonomy" id="1490288"/>
    <lineage>
        <taxon>Bacteria</taxon>
        <taxon>Bacillati</taxon>
        <taxon>Actinomycetota</taxon>
        <taxon>Actinomycetes</taxon>
        <taxon>Pseudonocardiales</taxon>
        <taxon>Pseudonocardiaceae</taxon>
        <taxon>Actinokineospora</taxon>
    </lineage>
</organism>
<evidence type="ECO:0000256" key="2">
    <source>
        <dbReference type="ARBA" id="ARBA00010388"/>
    </source>
</evidence>
<evidence type="ECO:0000256" key="4">
    <source>
        <dbReference type="ARBA" id="ARBA00022692"/>
    </source>
</evidence>
<feature type="transmembrane region" description="Helical" evidence="8">
    <location>
        <begin position="70"/>
        <end position="90"/>
    </location>
</feature>
<dbReference type="RefSeq" id="WP_378248359.1">
    <property type="nucleotide sequence ID" value="NZ_JBHSKF010000006.1"/>
</dbReference>
<dbReference type="InterPro" id="IPR050601">
    <property type="entry name" value="CPA3_antiporter_subunitC"/>
</dbReference>
<evidence type="ECO:0000256" key="3">
    <source>
        <dbReference type="ARBA" id="ARBA00022475"/>
    </source>
</evidence>
<dbReference type="Gene3D" id="1.10.287.3510">
    <property type="match status" value="1"/>
</dbReference>
<comment type="caution">
    <text evidence="9">The sequence shown here is derived from an EMBL/GenBank/DDBJ whole genome shotgun (WGS) entry which is preliminary data.</text>
</comment>
<feature type="region of interest" description="Disordered" evidence="7">
    <location>
        <begin position="107"/>
        <end position="176"/>
    </location>
</feature>
<evidence type="ECO:0000256" key="1">
    <source>
        <dbReference type="ARBA" id="ARBA00004651"/>
    </source>
</evidence>
<dbReference type="PANTHER" id="PTHR34583">
    <property type="entry name" value="ANTIPORTER SUBUNIT MNHC2-RELATED"/>
    <property type="match status" value="1"/>
</dbReference>
<name>A0ABW0EQB1_9PSEU</name>
<accession>A0ABW0EQB1</accession>
<dbReference type="Proteomes" id="UP001596157">
    <property type="component" value="Unassembled WGS sequence"/>
</dbReference>
<evidence type="ECO:0000313" key="10">
    <source>
        <dbReference type="Proteomes" id="UP001596157"/>
    </source>
</evidence>